<feature type="region of interest" description="Disordered" evidence="2">
    <location>
        <begin position="116"/>
        <end position="164"/>
    </location>
</feature>
<feature type="coiled-coil region" evidence="1">
    <location>
        <begin position="1"/>
        <end position="59"/>
    </location>
</feature>
<evidence type="ECO:0008006" key="5">
    <source>
        <dbReference type="Google" id="ProtNLM"/>
    </source>
</evidence>
<keyword evidence="1" id="KW-0175">Coiled coil</keyword>
<accession>A0A6M3Y776</accession>
<dbReference type="EMBL" id="MT141538">
    <property type="protein sequence ID" value="QJA65419.1"/>
    <property type="molecule type" value="Genomic_DNA"/>
</dbReference>
<gene>
    <name evidence="4" type="ORF">MM415A00136_0016</name>
    <name evidence="3" type="ORF">MM415B00397_0031</name>
</gene>
<feature type="compositionally biased region" description="Polar residues" evidence="2">
    <location>
        <begin position="129"/>
        <end position="138"/>
    </location>
</feature>
<evidence type="ECO:0000313" key="3">
    <source>
        <dbReference type="EMBL" id="QJA65419.1"/>
    </source>
</evidence>
<evidence type="ECO:0000256" key="1">
    <source>
        <dbReference type="SAM" id="Coils"/>
    </source>
</evidence>
<protein>
    <recommendedName>
        <fullName evidence="5">Scaffolding protein</fullName>
    </recommendedName>
</protein>
<organism evidence="4">
    <name type="scientific">viral metagenome</name>
    <dbReference type="NCBI Taxonomy" id="1070528"/>
    <lineage>
        <taxon>unclassified sequences</taxon>
        <taxon>metagenomes</taxon>
        <taxon>organismal metagenomes</taxon>
    </lineage>
</organism>
<feature type="compositionally biased region" description="Basic and acidic residues" evidence="2">
    <location>
        <begin position="145"/>
        <end position="164"/>
    </location>
</feature>
<reference evidence="4" key="1">
    <citation type="submission" date="2020-03" db="EMBL/GenBank/DDBJ databases">
        <title>The deep terrestrial virosphere.</title>
        <authorList>
            <person name="Holmfeldt K."/>
            <person name="Nilsson E."/>
            <person name="Simone D."/>
            <person name="Lopez-Fernandez M."/>
            <person name="Wu X."/>
            <person name="de Brujin I."/>
            <person name="Lundin D."/>
            <person name="Andersson A."/>
            <person name="Bertilsson S."/>
            <person name="Dopson M."/>
        </authorList>
    </citation>
    <scope>NUCLEOTIDE SEQUENCE</scope>
    <source>
        <strain evidence="4">MM415A00136</strain>
        <strain evidence="3">MM415B00397</strain>
    </source>
</reference>
<name>A0A6M3Y776_9ZZZZ</name>
<proteinExistence type="predicted"/>
<evidence type="ECO:0000256" key="2">
    <source>
        <dbReference type="SAM" id="MobiDB-lite"/>
    </source>
</evidence>
<dbReference type="EMBL" id="MT145195">
    <property type="protein sequence ID" value="QJI05134.1"/>
    <property type="molecule type" value="Genomic_DNA"/>
</dbReference>
<dbReference type="AlphaFoldDB" id="A0A6M3Y776"/>
<evidence type="ECO:0000313" key="4">
    <source>
        <dbReference type="EMBL" id="QJI05134.1"/>
    </source>
</evidence>
<sequence length="164" mass="18302">MDELDLDLDSLDQNIERTNKVEERIRNLSKARTDAQNEAEKLRIANEELALEKEQLAKERDFLNSFSDESAKYPNAFEYKDAIKEKVLAGYTVEDATLATLAKEGKLPAPVVEEAPAVKLDNPAGGSAATVQTNLSEKSVSEMTQEERREQLLEMEKKGELGTT</sequence>